<accession>A0AAV1CY56</accession>
<dbReference type="PANTHER" id="PTHR33670:SF17">
    <property type="entry name" value="ANTHER-SPECIFIC PROLINE-RICH PROTEIN APG"/>
    <property type="match status" value="1"/>
</dbReference>
<proteinExistence type="predicted"/>
<evidence type="ECO:0000313" key="3">
    <source>
        <dbReference type="Proteomes" id="UP001161247"/>
    </source>
</evidence>
<evidence type="ECO:0000313" key="2">
    <source>
        <dbReference type="EMBL" id="CAI9100291.1"/>
    </source>
</evidence>
<reference evidence="2" key="1">
    <citation type="submission" date="2023-03" db="EMBL/GenBank/DDBJ databases">
        <authorList>
            <person name="Julca I."/>
        </authorList>
    </citation>
    <scope>NUCLEOTIDE SEQUENCE</scope>
</reference>
<dbReference type="Proteomes" id="UP001161247">
    <property type="component" value="Chromosome 3"/>
</dbReference>
<organism evidence="2 3">
    <name type="scientific">Oldenlandia corymbosa var. corymbosa</name>
    <dbReference type="NCBI Taxonomy" id="529605"/>
    <lineage>
        <taxon>Eukaryota</taxon>
        <taxon>Viridiplantae</taxon>
        <taxon>Streptophyta</taxon>
        <taxon>Embryophyta</taxon>
        <taxon>Tracheophyta</taxon>
        <taxon>Spermatophyta</taxon>
        <taxon>Magnoliopsida</taxon>
        <taxon>eudicotyledons</taxon>
        <taxon>Gunneridae</taxon>
        <taxon>Pentapetalae</taxon>
        <taxon>asterids</taxon>
        <taxon>lamiids</taxon>
        <taxon>Gentianales</taxon>
        <taxon>Rubiaceae</taxon>
        <taxon>Rubioideae</taxon>
        <taxon>Spermacoceae</taxon>
        <taxon>Hedyotis-Oldenlandia complex</taxon>
        <taxon>Oldenlandia</taxon>
    </lineage>
</organism>
<feature type="compositionally biased region" description="Low complexity" evidence="1">
    <location>
        <begin position="35"/>
        <end position="47"/>
    </location>
</feature>
<dbReference type="AlphaFoldDB" id="A0AAV1CY56"/>
<keyword evidence="3" id="KW-1185">Reference proteome</keyword>
<protein>
    <submittedName>
        <fullName evidence="2">OLC1v1037256C1</fullName>
    </submittedName>
</protein>
<feature type="compositionally biased region" description="Basic residues" evidence="1">
    <location>
        <begin position="55"/>
        <end position="65"/>
    </location>
</feature>
<evidence type="ECO:0000256" key="1">
    <source>
        <dbReference type="SAM" id="MobiDB-lite"/>
    </source>
</evidence>
<gene>
    <name evidence="2" type="ORF">OLC1_LOCUS10158</name>
</gene>
<dbReference type="PANTHER" id="PTHR33670">
    <property type="entry name" value="SPLICING FACTOR, PROLINE- AND GLUTAMINE-RICH-LIKE"/>
    <property type="match status" value="1"/>
</dbReference>
<name>A0AAV1CY56_OLDCO</name>
<dbReference type="EMBL" id="OX459120">
    <property type="protein sequence ID" value="CAI9100291.1"/>
    <property type="molecule type" value="Genomic_DNA"/>
</dbReference>
<sequence length="227" mass="24547">MAAGVAVLHPQDVLNQNHQRSSLIFPATRSRRRVTNPTTPASSNPTAWAVNSVNHSRRSARKRSPTKKDAFPAKEVNATKPKPKPKSDARPIAASNNSKLVMGQVKILRRGESLSSSPTSPPSAKSPPASAKSSRVYAAVNFNEQLSVSTPPVPDRMMGPQAEPVMFRKQIRFSDCYAGLSIDVSSPPPSSLPVPAFFRKKLENPNTATTTSDATNDLLKLLRLDLS</sequence>
<feature type="region of interest" description="Disordered" evidence="1">
    <location>
        <begin position="19"/>
        <end position="132"/>
    </location>
</feature>